<reference evidence="1" key="1">
    <citation type="submission" date="2015-04" db="UniProtKB">
        <authorList>
            <consortium name="EnsemblPlants"/>
        </authorList>
    </citation>
    <scope>IDENTIFICATION</scope>
</reference>
<evidence type="ECO:0000313" key="2">
    <source>
        <dbReference type="Proteomes" id="UP000026962"/>
    </source>
</evidence>
<protein>
    <submittedName>
        <fullName evidence="1">Uncharacterized protein</fullName>
    </submittedName>
</protein>
<dbReference type="Proteomes" id="UP000026962">
    <property type="component" value="Chromosome 3"/>
</dbReference>
<reference evidence="1" key="2">
    <citation type="submission" date="2018-05" db="EMBL/GenBank/DDBJ databases">
        <title>OpunRS2 (Oryza punctata Reference Sequence Version 2).</title>
        <authorList>
            <person name="Zhang J."/>
            <person name="Kudrna D."/>
            <person name="Lee S."/>
            <person name="Talag J."/>
            <person name="Welchert J."/>
            <person name="Wing R.A."/>
        </authorList>
    </citation>
    <scope>NUCLEOTIDE SEQUENCE [LARGE SCALE GENOMIC DNA]</scope>
</reference>
<dbReference type="AlphaFoldDB" id="A0A0E0KHT7"/>
<evidence type="ECO:0000313" key="1">
    <source>
        <dbReference type="EnsemblPlants" id="OPUNC03G27960.1"/>
    </source>
</evidence>
<name>A0A0E0KHT7_ORYPU</name>
<proteinExistence type="predicted"/>
<organism evidence="1">
    <name type="scientific">Oryza punctata</name>
    <name type="common">Red rice</name>
    <dbReference type="NCBI Taxonomy" id="4537"/>
    <lineage>
        <taxon>Eukaryota</taxon>
        <taxon>Viridiplantae</taxon>
        <taxon>Streptophyta</taxon>
        <taxon>Embryophyta</taxon>
        <taxon>Tracheophyta</taxon>
        <taxon>Spermatophyta</taxon>
        <taxon>Magnoliopsida</taxon>
        <taxon>Liliopsida</taxon>
        <taxon>Poales</taxon>
        <taxon>Poaceae</taxon>
        <taxon>BOP clade</taxon>
        <taxon>Oryzoideae</taxon>
        <taxon>Oryzeae</taxon>
        <taxon>Oryzinae</taxon>
        <taxon>Oryza</taxon>
    </lineage>
</organism>
<dbReference type="Gramene" id="OPUNC03G27960.1">
    <property type="protein sequence ID" value="OPUNC03G27960.1"/>
    <property type="gene ID" value="OPUNC03G27960"/>
</dbReference>
<keyword evidence="2" id="KW-1185">Reference proteome</keyword>
<dbReference type="EnsemblPlants" id="OPUNC03G27960.1">
    <property type="protein sequence ID" value="OPUNC03G27960.1"/>
    <property type="gene ID" value="OPUNC03G27960"/>
</dbReference>
<accession>A0A0E0KHT7</accession>
<dbReference type="HOGENOM" id="CLU_2487301_0_0_1"/>
<sequence>MVQQQQHTAAGEHRPRKAAKRALCYGPAAAAALKPKQDVDAAAAPFSQAHSVKRRYDDFVSHHASRRSVCKYVVKCIIRSRYRRPGT</sequence>